<dbReference type="Proteomes" id="UP000191554">
    <property type="component" value="Unassembled WGS sequence"/>
</dbReference>
<sequence>MLAVVVVLAILVILGVALLDSSTMGYKISKHEETADKAYYAAQTGIERCFSHIVDYCANESNTNGMNGADEVAFARQVIENIKASLETEPGKIIYKIDLSGGTGDTATVTISDIRYIKHQPSEDHDPRKIDVTVGVTAESDYERFGDRVSNKKISSFLKVTMHVPKDFQLNAAIYTIGDLMVENINAQVKGDVVAFGTSPQYAKQVQQYYYGGIYAKDGGHLSVDGNAYSRGLIRTGEYLNMNSLAPSSIYIYRDAIANGIQVFGTKERIVVGRNAYTFDDLEMNGEDSVIAINGSYLGLTNEKDAKAHDQSSAIVNSAIIHYAGSEDSMKSRIVINGDVIINGGTFNVDSDGNPTNLLEQIEDASVLVSGSLGTPMYKEYLDEINNGVIDPRVSPYHSWLYGKKSLATGFVNLFQRWMQRAFIDDNDIDLWMQQIDLARGSGTNDSTCFDINTPAISGFCHYEIGANDRIYFMNRSRYNASDMEVEILPLSFVTTGPGLAIDYVTEPASSWPNYMKDGLPQISSDWKGQDLDDDRMSEKLKEILNMVRPLTQPFAKRDFDGTNTFILNSNQPSTEASSANLFLSVRDKLEDRFGTGTKPHVINLSTVTPGAVDINAQMNERISSSTPGAISTDDYYLFINSNPKVTLEVSGRVNGIVFSMGKVILKKDAEVTGAVIAAGRGYTPDSAYGYLSPDKSSADQQTVAGVTTNYLPQILKEGQNLQRLDDGSYAGVHFAGSGVADLARVTFPGRYNLLTEFLNEGIDLDSIF</sequence>
<dbReference type="AlphaFoldDB" id="A0A1V4SGV0"/>
<reference evidence="1 2" key="1">
    <citation type="submission" date="2017-03" db="EMBL/GenBank/DDBJ databases">
        <title>Genome sequence of Clostridium hungatei DSM 14427.</title>
        <authorList>
            <person name="Poehlein A."/>
            <person name="Daniel R."/>
        </authorList>
    </citation>
    <scope>NUCLEOTIDE SEQUENCE [LARGE SCALE GENOMIC DNA]</scope>
    <source>
        <strain evidence="1 2">DSM 14427</strain>
    </source>
</reference>
<organism evidence="1 2">
    <name type="scientific">Ruminiclostridium hungatei</name>
    <name type="common">Clostridium hungatei</name>
    <dbReference type="NCBI Taxonomy" id="48256"/>
    <lineage>
        <taxon>Bacteria</taxon>
        <taxon>Bacillati</taxon>
        <taxon>Bacillota</taxon>
        <taxon>Clostridia</taxon>
        <taxon>Eubacteriales</taxon>
        <taxon>Oscillospiraceae</taxon>
        <taxon>Ruminiclostridium</taxon>
    </lineage>
</organism>
<dbReference type="EMBL" id="MZGX01000022">
    <property type="protein sequence ID" value="OPX43024.1"/>
    <property type="molecule type" value="Genomic_DNA"/>
</dbReference>
<keyword evidence="2" id="KW-1185">Reference proteome</keyword>
<comment type="caution">
    <text evidence="1">The sequence shown here is derived from an EMBL/GenBank/DDBJ whole genome shotgun (WGS) entry which is preliminary data.</text>
</comment>
<proteinExistence type="predicted"/>
<evidence type="ECO:0000313" key="1">
    <source>
        <dbReference type="EMBL" id="OPX43024.1"/>
    </source>
</evidence>
<protein>
    <submittedName>
        <fullName evidence="1">Uncharacterized protein</fullName>
    </submittedName>
</protein>
<name>A0A1V4SGV0_RUMHU</name>
<evidence type="ECO:0000313" key="2">
    <source>
        <dbReference type="Proteomes" id="UP000191554"/>
    </source>
</evidence>
<dbReference type="STRING" id="48256.CLHUN_31680"/>
<accession>A0A1V4SGV0</accession>
<gene>
    <name evidence="1" type="ORF">CLHUN_31680</name>
</gene>